<evidence type="ECO:0000256" key="2">
    <source>
        <dbReference type="ARBA" id="ARBA00022692"/>
    </source>
</evidence>
<evidence type="ECO:0000256" key="5">
    <source>
        <dbReference type="ARBA" id="ARBA00038109"/>
    </source>
</evidence>
<dbReference type="VEuPathDB" id="FungiDB:YALI1_F16614g"/>
<keyword evidence="3 8" id="KW-1133">Transmembrane helix</keyword>
<dbReference type="Pfam" id="PF08733">
    <property type="entry name" value="PalH"/>
    <property type="match status" value="1"/>
</dbReference>
<evidence type="ECO:0000256" key="7">
    <source>
        <dbReference type="SAM" id="MobiDB-lite"/>
    </source>
</evidence>
<dbReference type="GeneID" id="2908960"/>
<proteinExistence type="inferred from homology"/>
<keyword evidence="4 8" id="KW-0472">Membrane</keyword>
<feature type="transmembrane region" description="Helical" evidence="8">
    <location>
        <begin position="228"/>
        <end position="249"/>
    </location>
</feature>
<feature type="region of interest" description="Disordered" evidence="7">
    <location>
        <begin position="462"/>
        <end position="632"/>
    </location>
</feature>
<dbReference type="RefSeq" id="XP_505329.2">
    <property type="nucleotide sequence ID" value="XM_505329.2"/>
</dbReference>
<dbReference type="eggNOG" id="ENOG502QWMT">
    <property type="taxonomic scope" value="Eukaryota"/>
</dbReference>
<feature type="transmembrane region" description="Helical" evidence="8">
    <location>
        <begin position="194"/>
        <end position="216"/>
    </location>
</feature>
<evidence type="ECO:0000256" key="8">
    <source>
        <dbReference type="SAM" id="Phobius"/>
    </source>
</evidence>
<dbReference type="PANTHER" id="PTHR35779">
    <property type="entry name" value="PH-RESPONSE REGULATOR PROTEIN PALH/RIM21"/>
    <property type="match status" value="1"/>
</dbReference>
<dbReference type="Proteomes" id="UP000182444">
    <property type="component" value="Chromosome 1F"/>
</dbReference>
<feature type="region of interest" description="Disordered" evidence="7">
    <location>
        <begin position="380"/>
        <end position="419"/>
    </location>
</feature>
<comment type="similarity">
    <text evidence="5">Belongs to the palH/RIM21 family.</text>
</comment>
<feature type="transmembrane region" description="Helical" evidence="8">
    <location>
        <begin position="261"/>
        <end position="287"/>
    </location>
</feature>
<dbReference type="InterPro" id="IPR014844">
    <property type="entry name" value="PalH"/>
</dbReference>
<dbReference type="PANTHER" id="PTHR35779:SF1">
    <property type="entry name" value="PH-RESPONSE REGULATOR PROTEIN PALH_RIM21"/>
    <property type="match status" value="1"/>
</dbReference>
<feature type="compositionally biased region" description="Gly residues" evidence="7">
    <location>
        <begin position="380"/>
        <end position="389"/>
    </location>
</feature>
<organism evidence="9 10">
    <name type="scientific">Yarrowia lipolytica</name>
    <name type="common">Candida lipolytica</name>
    <dbReference type="NCBI Taxonomy" id="4952"/>
    <lineage>
        <taxon>Eukaryota</taxon>
        <taxon>Fungi</taxon>
        <taxon>Dikarya</taxon>
        <taxon>Ascomycota</taxon>
        <taxon>Saccharomycotina</taxon>
        <taxon>Dipodascomycetes</taxon>
        <taxon>Dipodascales</taxon>
        <taxon>Dipodascales incertae sedis</taxon>
        <taxon>Yarrowia</taxon>
    </lineage>
</organism>
<feature type="compositionally biased region" description="Low complexity" evidence="7">
    <location>
        <begin position="546"/>
        <end position="571"/>
    </location>
</feature>
<name>A0A1H6PZW5_YARLL</name>
<sequence>MHSDAPTPVANELSEVSHLAEGDNASFSAGNFTVLQLPSDPSHCIDYAIPAGTLVIVDPNNPDNNRTVKLQAPAVFRPQCALGGTRAPAPRPEESFPDWSEYQKYHHNDRRDPFYGSVTPIAYTIAASTVTAWMLLIILFLSRKPSPLFQKIAVLITAVSLTVFLAQATDTLESQYNEGYQNAYELRHKIMGGWAFRILQVITCVITWLARLQVVIRLFDVPKINTRLAVVGSTLIFTNATIWACLNFIPPWSQYVRNAKSVLPVFGALCSLLLEVFYLVVVVIYSISKRKYAYSRTSIVMAAISWLAMILPMVFIVFDIAHYWIAGWSDFIRWTADAAASVVVWEWTNVIVYQERREQRQSVLGRQVYRDEILDFKGDNGGGTVGGGRTKYPSRMEEDDVPFRSSPNDHHFTSNIPTSAGEGQSFQFFKRARLPMYSRKIWKIARGESAASNNTHYEHAIIEEEEEESIERNRRTPTVQENGEEDDEETYDEENDQYSQDNHSSVHSFESSRPSQHPVPSSGGTRAVGHTHFPLPGQSEGANTTSPAAAAAAAEPEPEPVAGPSGGAAAHGDSDDDSDNSDDSSLASFTVIQQTGFSVDNQGVPEYDADSAPPTFEPIPGFHRQDYSDAKG</sequence>
<protein>
    <recommendedName>
        <fullName evidence="6">pH-response regulator protein palH/RIM21</fullName>
    </recommendedName>
</protein>
<dbReference type="EMBL" id="CP017558">
    <property type="protein sequence ID" value="AOW07070.1"/>
    <property type="molecule type" value="Genomic_DNA"/>
</dbReference>
<evidence type="ECO:0000313" key="10">
    <source>
        <dbReference type="Proteomes" id="UP000182444"/>
    </source>
</evidence>
<evidence type="ECO:0000256" key="4">
    <source>
        <dbReference type="ARBA" id="ARBA00023136"/>
    </source>
</evidence>
<feature type="compositionally biased region" description="Basic and acidic residues" evidence="7">
    <location>
        <begin position="623"/>
        <end position="632"/>
    </location>
</feature>
<gene>
    <name evidence="9" type="ORF">YALI1_F16614g</name>
</gene>
<dbReference type="OrthoDB" id="5393256at2759"/>
<feature type="transmembrane region" description="Helical" evidence="8">
    <location>
        <begin position="299"/>
        <end position="325"/>
    </location>
</feature>
<dbReference type="GO" id="GO:0005886">
    <property type="term" value="C:plasma membrane"/>
    <property type="evidence" value="ECO:0007669"/>
    <property type="project" value="TreeGrafter"/>
</dbReference>
<accession>A0A1H6PZW5</accession>
<evidence type="ECO:0000256" key="3">
    <source>
        <dbReference type="ARBA" id="ARBA00022989"/>
    </source>
</evidence>
<feature type="compositionally biased region" description="Acidic residues" evidence="7">
    <location>
        <begin position="482"/>
        <end position="496"/>
    </location>
</feature>
<dbReference type="GO" id="GO:0071467">
    <property type="term" value="P:cellular response to pH"/>
    <property type="evidence" value="ECO:0007669"/>
    <property type="project" value="TreeGrafter"/>
</dbReference>
<keyword evidence="2 8" id="KW-0812">Transmembrane</keyword>
<evidence type="ECO:0000256" key="6">
    <source>
        <dbReference type="ARBA" id="ARBA00040155"/>
    </source>
</evidence>
<feature type="transmembrane region" description="Helical" evidence="8">
    <location>
        <begin position="148"/>
        <end position="168"/>
    </location>
</feature>
<dbReference type="AlphaFoldDB" id="A0A1H6PZW5"/>
<evidence type="ECO:0000256" key="1">
    <source>
        <dbReference type="ARBA" id="ARBA00004141"/>
    </source>
</evidence>
<reference evidence="9 10" key="1">
    <citation type="journal article" date="2016" name="PLoS ONE">
        <title>Sequence Assembly of Yarrowia lipolytica Strain W29/CLIB89 Shows Transposable Element Diversity.</title>
        <authorList>
            <person name="Magnan C."/>
            <person name="Yu J."/>
            <person name="Chang I."/>
            <person name="Jahn E."/>
            <person name="Kanomata Y."/>
            <person name="Wu J."/>
            <person name="Zeller M."/>
            <person name="Oakes M."/>
            <person name="Baldi P."/>
            <person name="Sandmeyer S."/>
        </authorList>
    </citation>
    <scope>NUCLEOTIDE SEQUENCE [LARGE SCALE GENOMIC DNA]</scope>
    <source>
        <strain evidence="10">CLIB89(W29)</strain>
    </source>
</reference>
<dbReference type="VEuPathDB" id="FungiDB:YALI0_F12397g"/>
<feature type="compositionally biased region" description="Polar residues" evidence="7">
    <location>
        <begin position="590"/>
        <end position="601"/>
    </location>
</feature>
<evidence type="ECO:0000313" key="9">
    <source>
        <dbReference type="EMBL" id="AOW07070.1"/>
    </source>
</evidence>
<comment type="subcellular location">
    <subcellularLocation>
        <location evidence="1">Membrane</location>
        <topology evidence="1">Multi-pass membrane protein</topology>
    </subcellularLocation>
</comment>
<feature type="transmembrane region" description="Helical" evidence="8">
    <location>
        <begin position="121"/>
        <end position="141"/>
    </location>
</feature>
<feature type="compositionally biased region" description="Polar residues" evidence="7">
    <location>
        <begin position="497"/>
        <end position="524"/>
    </location>
</feature>
<dbReference type="KEGG" id="yli:2908960"/>